<dbReference type="PANTHER" id="PTHR30383">
    <property type="entry name" value="THIOESTERASE 1/PROTEASE 1/LYSOPHOSPHOLIPASE L1"/>
    <property type="match status" value="1"/>
</dbReference>
<dbReference type="Gene3D" id="3.40.50.12700">
    <property type="match status" value="1"/>
</dbReference>
<reference evidence="3" key="2">
    <citation type="submission" date="2025-08" db="UniProtKB">
        <authorList>
            <consortium name="Ensembl"/>
        </authorList>
    </citation>
    <scope>IDENTIFICATION</scope>
</reference>
<dbReference type="SUPFAM" id="SSF52266">
    <property type="entry name" value="SGNH hydrolase"/>
    <property type="match status" value="1"/>
</dbReference>
<dbReference type="Proteomes" id="UP000016666">
    <property type="component" value="Chromosome 13"/>
</dbReference>
<proteinExistence type="predicted"/>
<reference evidence="3 4" key="1">
    <citation type="submission" date="2017-10" db="EMBL/GenBank/DDBJ databases">
        <title>A new Pekin duck reference genome.</title>
        <authorList>
            <person name="Hou Z.-C."/>
            <person name="Zhou Z.-K."/>
            <person name="Zhu F."/>
            <person name="Hou S.-S."/>
        </authorList>
    </citation>
    <scope>NUCLEOTIDE SEQUENCE [LARGE SCALE GENOMIC DNA]</scope>
</reference>
<keyword evidence="4" id="KW-1185">Reference proteome</keyword>
<dbReference type="Gene3D" id="3.40.50.12690">
    <property type="match status" value="1"/>
</dbReference>
<accession>A0A493SXK7</accession>
<reference evidence="3" key="3">
    <citation type="submission" date="2025-09" db="UniProtKB">
        <authorList>
            <consortium name="Ensembl"/>
        </authorList>
    </citation>
    <scope>IDENTIFICATION</scope>
</reference>
<feature type="region of interest" description="Disordered" evidence="2">
    <location>
        <begin position="100"/>
        <end position="181"/>
    </location>
</feature>
<organism evidence="3 4">
    <name type="scientific">Anas platyrhynchos platyrhynchos</name>
    <name type="common">Northern mallard</name>
    <dbReference type="NCBI Taxonomy" id="8840"/>
    <lineage>
        <taxon>Eukaryota</taxon>
        <taxon>Metazoa</taxon>
        <taxon>Chordata</taxon>
        <taxon>Craniata</taxon>
        <taxon>Vertebrata</taxon>
        <taxon>Euteleostomi</taxon>
        <taxon>Archelosauria</taxon>
        <taxon>Archosauria</taxon>
        <taxon>Dinosauria</taxon>
        <taxon>Saurischia</taxon>
        <taxon>Theropoda</taxon>
        <taxon>Coelurosauria</taxon>
        <taxon>Aves</taxon>
        <taxon>Neognathae</taxon>
        <taxon>Galloanserae</taxon>
        <taxon>Anseriformes</taxon>
        <taxon>Anatidae</taxon>
        <taxon>Anatinae</taxon>
        <taxon>Anas</taxon>
    </lineage>
</organism>
<dbReference type="OMA" id="NIFWESR"/>
<dbReference type="Ensembl" id="ENSAPLT00000018565.1">
    <property type="protein sequence ID" value="ENSAPLP00000018200.1"/>
    <property type="gene ID" value="ENSAPLG00000030112.1"/>
</dbReference>
<dbReference type="PANTHER" id="PTHR30383:SF5">
    <property type="entry name" value="SGNH HYDROLASE-TYPE ESTERASE DOMAIN-CONTAINING PROTEIN"/>
    <property type="match status" value="1"/>
</dbReference>
<evidence type="ECO:0000256" key="1">
    <source>
        <dbReference type="SAM" id="Coils"/>
    </source>
</evidence>
<feature type="compositionally biased region" description="Basic and acidic residues" evidence="2">
    <location>
        <begin position="113"/>
        <end position="127"/>
    </location>
</feature>
<dbReference type="GO" id="GO:0004622">
    <property type="term" value="F:phosphatidylcholine lysophospholipase activity"/>
    <property type="evidence" value="ECO:0007669"/>
    <property type="project" value="TreeGrafter"/>
</dbReference>
<sequence>MVSTRHGALCRRSVHTQTEYPLKNAAVQVTGCRECQSLFLPSAGGRDAACVRCEQVDDLIRMVAELKEEVERLRAIRECEREIDFWSNSLQGLKESYRGETPQMGVDTLPSRRRAEGGDLGAEEKWKQVPARHRRRCPPLPTPPSQVPLQNRFEALENERSTETEEEVESVPRRTPRVRRSTPHIRTASTKNERRVIVVGDSVLRGTEGPICRPDPTRREVCCLPGARVRDIAKKVKRLVRPTDYYPLLVFQAGSNEVAKRSPKAIKRDFRDLGRQLRGSGAQVVFASVLPIGGMEAERCAVRINSWLRDWCDRHNFGFFDHGKVYATPGLMAPDGMGLSRRGVRILGQELAGLIDRALN</sequence>
<dbReference type="InterPro" id="IPR051532">
    <property type="entry name" value="Ester_Hydrolysis_Enzymes"/>
</dbReference>
<feature type="coiled-coil region" evidence="1">
    <location>
        <begin position="56"/>
        <end position="96"/>
    </location>
</feature>
<feature type="compositionally biased region" description="Basic and acidic residues" evidence="2">
    <location>
        <begin position="154"/>
        <end position="163"/>
    </location>
</feature>
<evidence type="ECO:0000313" key="3">
    <source>
        <dbReference type="Ensembl" id="ENSAPLP00000018200.1"/>
    </source>
</evidence>
<keyword evidence="1" id="KW-0175">Coiled coil</keyword>
<dbReference type="AlphaFoldDB" id="A0A493SXK7"/>
<evidence type="ECO:0000256" key="2">
    <source>
        <dbReference type="SAM" id="MobiDB-lite"/>
    </source>
</evidence>
<evidence type="ECO:0008006" key="5">
    <source>
        <dbReference type="Google" id="ProtNLM"/>
    </source>
</evidence>
<evidence type="ECO:0000313" key="4">
    <source>
        <dbReference type="Proteomes" id="UP000016666"/>
    </source>
</evidence>
<name>A0A493SXK7_ANAPP</name>
<protein>
    <recommendedName>
        <fullName evidence="5">SGNH hydrolase-type esterase domain-containing protein</fullName>
    </recommendedName>
</protein>
<dbReference type="GeneTree" id="ENSGT01140000282870"/>